<dbReference type="InterPro" id="IPR004045">
    <property type="entry name" value="Glutathione_S-Trfase_N"/>
</dbReference>
<dbReference type="Gene3D" id="3.40.30.10">
    <property type="entry name" value="Glutaredoxin"/>
    <property type="match status" value="1"/>
</dbReference>
<dbReference type="GO" id="GO:0016034">
    <property type="term" value="F:maleylacetoacetate isomerase activity"/>
    <property type="evidence" value="ECO:0007669"/>
    <property type="project" value="TreeGrafter"/>
</dbReference>
<dbReference type="Pfam" id="PF13417">
    <property type="entry name" value="GST_N_3"/>
    <property type="match status" value="1"/>
</dbReference>
<dbReference type="CDD" id="cd03205">
    <property type="entry name" value="GST_C_6"/>
    <property type="match status" value="1"/>
</dbReference>
<sequence>MKLIGMLDSPYVRRVAISLDLLGVPFEHESVSVFSTFERFQAINPVVKAPTLIADDGTVLMDSSLILQYVEAAHTSGRSLWSTDPATLLAEFRAVGLALAACEKSVQMVYERQLRPAAAQHEPWVQRVRGQLLAAYAALEDQVKQRPALFKGKHSQAVISAAVAWQFTQSMLAHEVDASHHPALAALSARLEQESEFLKYPPDGPGVPAASAA</sequence>
<comment type="caution">
    <text evidence="2">The sequence shown here is derived from an EMBL/GenBank/DDBJ whole genome shotgun (WGS) entry which is preliminary data.</text>
</comment>
<dbReference type="GO" id="GO:0006749">
    <property type="term" value="P:glutathione metabolic process"/>
    <property type="evidence" value="ECO:0007669"/>
    <property type="project" value="TreeGrafter"/>
</dbReference>
<dbReference type="PANTHER" id="PTHR42673:SF21">
    <property type="entry name" value="GLUTATHIONE S-TRANSFERASE YFCF"/>
    <property type="match status" value="1"/>
</dbReference>
<proteinExistence type="predicted"/>
<dbReference type="RefSeq" id="WP_125244761.1">
    <property type="nucleotide sequence ID" value="NZ_RSED01000017.1"/>
</dbReference>
<feature type="domain" description="GST N-terminal" evidence="1">
    <location>
        <begin position="1"/>
        <end position="78"/>
    </location>
</feature>
<name>A0A3R8TR46_9BURK</name>
<dbReference type="GO" id="GO:0006559">
    <property type="term" value="P:L-phenylalanine catabolic process"/>
    <property type="evidence" value="ECO:0007669"/>
    <property type="project" value="TreeGrafter"/>
</dbReference>
<protein>
    <submittedName>
        <fullName evidence="2">Glutathione S-transferase</fullName>
    </submittedName>
</protein>
<keyword evidence="2" id="KW-0808">Transferase</keyword>
<reference evidence="2 3" key="1">
    <citation type="submission" date="2018-12" db="EMBL/GenBank/DDBJ databases">
        <title>The whole draft genome of Aquabacterium sp. SJQ9.</title>
        <authorList>
            <person name="Sun L."/>
            <person name="Gao X."/>
            <person name="Chen W."/>
            <person name="Huang K."/>
        </authorList>
    </citation>
    <scope>NUCLEOTIDE SEQUENCE [LARGE SCALE GENOMIC DNA]</scope>
    <source>
        <strain evidence="2 3">SJQ9</strain>
    </source>
</reference>
<evidence type="ECO:0000313" key="2">
    <source>
        <dbReference type="EMBL" id="RRS02944.1"/>
    </source>
</evidence>
<dbReference type="SUPFAM" id="SSF47616">
    <property type="entry name" value="GST C-terminal domain-like"/>
    <property type="match status" value="1"/>
</dbReference>
<dbReference type="AlphaFoldDB" id="A0A3R8TR46"/>
<dbReference type="CDD" id="cd00570">
    <property type="entry name" value="GST_N_family"/>
    <property type="match status" value="1"/>
</dbReference>
<dbReference type="Proteomes" id="UP000269265">
    <property type="component" value="Unassembled WGS sequence"/>
</dbReference>
<gene>
    <name evidence="2" type="ORF">EIP75_18235</name>
</gene>
<dbReference type="PANTHER" id="PTHR42673">
    <property type="entry name" value="MALEYLACETOACETATE ISOMERASE"/>
    <property type="match status" value="1"/>
</dbReference>
<evidence type="ECO:0000313" key="3">
    <source>
        <dbReference type="Proteomes" id="UP000269265"/>
    </source>
</evidence>
<dbReference type="EMBL" id="RSED01000017">
    <property type="protein sequence ID" value="RRS02944.1"/>
    <property type="molecule type" value="Genomic_DNA"/>
</dbReference>
<dbReference type="OrthoDB" id="8634103at2"/>
<organism evidence="2 3">
    <name type="scientific">Aquabacterium soli</name>
    <dbReference type="NCBI Taxonomy" id="2493092"/>
    <lineage>
        <taxon>Bacteria</taxon>
        <taxon>Pseudomonadati</taxon>
        <taxon>Pseudomonadota</taxon>
        <taxon>Betaproteobacteria</taxon>
        <taxon>Burkholderiales</taxon>
        <taxon>Aquabacterium</taxon>
    </lineage>
</organism>
<accession>A0A3R8TR46</accession>
<dbReference type="GO" id="GO:0004364">
    <property type="term" value="F:glutathione transferase activity"/>
    <property type="evidence" value="ECO:0007669"/>
    <property type="project" value="TreeGrafter"/>
</dbReference>
<keyword evidence="3" id="KW-1185">Reference proteome</keyword>
<dbReference type="SUPFAM" id="SSF52833">
    <property type="entry name" value="Thioredoxin-like"/>
    <property type="match status" value="1"/>
</dbReference>
<dbReference type="InterPro" id="IPR036282">
    <property type="entry name" value="Glutathione-S-Trfase_C_sf"/>
</dbReference>
<dbReference type="Gene3D" id="1.20.1050.10">
    <property type="match status" value="1"/>
</dbReference>
<dbReference type="PROSITE" id="PS50404">
    <property type="entry name" value="GST_NTER"/>
    <property type="match status" value="1"/>
</dbReference>
<evidence type="ECO:0000259" key="1">
    <source>
        <dbReference type="PROSITE" id="PS50404"/>
    </source>
</evidence>
<dbReference type="InterPro" id="IPR036249">
    <property type="entry name" value="Thioredoxin-like_sf"/>
</dbReference>